<evidence type="ECO:0000256" key="1">
    <source>
        <dbReference type="SAM" id="MobiDB-lite"/>
    </source>
</evidence>
<protein>
    <submittedName>
        <fullName evidence="3">Zinc finger C2H2</fullName>
    </submittedName>
</protein>
<feature type="region of interest" description="Disordered" evidence="1">
    <location>
        <begin position="68"/>
        <end position="101"/>
    </location>
</feature>
<dbReference type="Proteomes" id="UP000017246">
    <property type="component" value="Unassembled WGS sequence"/>
</dbReference>
<dbReference type="Gene3D" id="3.30.160.60">
    <property type="entry name" value="Classic Zinc Finger"/>
    <property type="match status" value="2"/>
</dbReference>
<dbReference type="PANTHER" id="PTHR47487:SF8">
    <property type="entry name" value="OS08G0270900 PROTEIN"/>
    <property type="match status" value="1"/>
</dbReference>
<dbReference type="SMART" id="SM00355">
    <property type="entry name" value="ZnF_C2H2"/>
    <property type="match status" value="3"/>
</dbReference>
<dbReference type="OrthoDB" id="6284515at2759"/>
<reference evidence="3" key="1">
    <citation type="journal article" date="2013" name="Nature">
        <title>The genomes of four tapeworm species reveal adaptations to parasitism.</title>
        <authorList>
            <person name="Tsai I.J."/>
            <person name="Zarowiecki M."/>
            <person name="Holroyd N."/>
            <person name="Garciarrubio A."/>
            <person name="Sanchez-Flores A."/>
            <person name="Brooks K.L."/>
            <person name="Tracey A."/>
            <person name="Bobes R.J."/>
            <person name="Fragoso G."/>
            <person name="Sciutto E."/>
            <person name="Aslett M."/>
            <person name="Beasley H."/>
            <person name="Bennett H.M."/>
            <person name="Cai J."/>
            <person name="Camicia F."/>
            <person name="Clark R."/>
            <person name="Cucher M."/>
            <person name="De Silva N."/>
            <person name="Day T.A."/>
            <person name="Deplazes P."/>
            <person name="Estrada K."/>
            <person name="Fernandez C."/>
            <person name="Holland P.W."/>
            <person name="Hou J."/>
            <person name="Hu S."/>
            <person name="Huckvale T."/>
            <person name="Hung S.S."/>
            <person name="Kamenetzky L."/>
            <person name="Keane J.A."/>
            <person name="Kiss F."/>
            <person name="Koziol U."/>
            <person name="Lambert O."/>
            <person name="Liu K."/>
            <person name="Luo X."/>
            <person name="Luo Y."/>
            <person name="Macchiaroli N."/>
            <person name="Nichol S."/>
            <person name="Paps J."/>
            <person name="Parkinson J."/>
            <person name="Pouchkina-Stantcheva N."/>
            <person name="Riddiford N."/>
            <person name="Rosenzvit M."/>
            <person name="Salinas G."/>
            <person name="Wasmuth J.D."/>
            <person name="Zamanian M."/>
            <person name="Zheng Y."/>
            <person name="Cai X."/>
            <person name="Soberon X."/>
            <person name="Olson P.D."/>
            <person name="Laclette J.P."/>
            <person name="Brehm K."/>
            <person name="Berriman M."/>
            <person name="Garciarrubio A."/>
            <person name="Bobes R.J."/>
            <person name="Fragoso G."/>
            <person name="Sanchez-Flores A."/>
            <person name="Estrada K."/>
            <person name="Cevallos M.A."/>
            <person name="Morett E."/>
            <person name="Gonzalez V."/>
            <person name="Portillo T."/>
            <person name="Ochoa-Leyva A."/>
            <person name="Jose M.V."/>
            <person name="Sciutto E."/>
            <person name="Landa A."/>
            <person name="Jimenez L."/>
            <person name="Valdes V."/>
            <person name="Carrero J.C."/>
            <person name="Larralde C."/>
            <person name="Morales-Montor J."/>
            <person name="Limon-Lason J."/>
            <person name="Soberon X."/>
            <person name="Laclette J.P."/>
        </authorList>
    </citation>
    <scope>NUCLEOTIDE SEQUENCE [LARGE SCALE GENOMIC DNA]</scope>
</reference>
<dbReference type="GO" id="GO:0003676">
    <property type="term" value="F:nucleic acid binding"/>
    <property type="evidence" value="ECO:0007669"/>
    <property type="project" value="InterPro"/>
</dbReference>
<dbReference type="AlphaFoldDB" id="A0A087W0B7"/>
<dbReference type="OMA" id="IDKAAMF"/>
<dbReference type="InterPro" id="IPR036236">
    <property type="entry name" value="Znf_C2H2_sf"/>
</dbReference>
<keyword evidence="4" id="KW-1185">Reference proteome</keyword>
<dbReference type="InterPro" id="IPR003604">
    <property type="entry name" value="Matrin/U1-like-C_Znf_C2H2"/>
</dbReference>
<dbReference type="EMBL" id="LN902844">
    <property type="protein sequence ID" value="CDI98111.1"/>
    <property type="molecule type" value="Genomic_DNA"/>
</dbReference>
<gene>
    <name evidence="3" type="ORF">EmuJ_000193800</name>
</gene>
<dbReference type="PROSITE" id="PS00028">
    <property type="entry name" value="ZINC_FINGER_C2H2_1"/>
    <property type="match status" value="1"/>
</dbReference>
<dbReference type="SMART" id="SM00451">
    <property type="entry name" value="ZnF_U1"/>
    <property type="match status" value="2"/>
</dbReference>
<reference evidence="3" key="2">
    <citation type="submission" date="2015-11" db="EMBL/GenBank/DDBJ databases">
        <authorList>
            <person name="Zhang Y."/>
            <person name="Guo Z."/>
        </authorList>
    </citation>
    <scope>NUCLEOTIDE SEQUENCE</scope>
</reference>
<dbReference type="PANTHER" id="PTHR47487">
    <property type="entry name" value="OS06G0651300 PROTEIN-RELATED"/>
    <property type="match status" value="1"/>
</dbReference>
<evidence type="ECO:0000259" key="2">
    <source>
        <dbReference type="PROSITE" id="PS00028"/>
    </source>
</evidence>
<accession>A0A087W0B7</accession>
<evidence type="ECO:0000313" key="4">
    <source>
        <dbReference type="Proteomes" id="UP000017246"/>
    </source>
</evidence>
<evidence type="ECO:0000313" key="3">
    <source>
        <dbReference type="EMBL" id="CDI98111.1"/>
    </source>
</evidence>
<dbReference type="InterPro" id="IPR013087">
    <property type="entry name" value="Znf_C2H2_type"/>
</dbReference>
<name>A0A087W0B7_ECHMU</name>
<dbReference type="SUPFAM" id="SSF57667">
    <property type="entry name" value="beta-beta-alpha zinc fingers"/>
    <property type="match status" value="2"/>
</dbReference>
<feature type="compositionally biased region" description="Polar residues" evidence="1">
    <location>
        <begin position="76"/>
        <end position="87"/>
    </location>
</feature>
<sequence length="388" mass="41398">MESCLFCKKPFSENGELWNHLTSGTCSGAQTAGSVQSSTALDAPFDDFGNTGTVLTYSDLTAESLLVKNDSKDSPDGSSNACKQFTQPPSPPDAPPNSVMLKSTSNEFDHVFRDPLMGNNSLLGMNGNSATSAHVTPRTNENKVVAGPSLPPATPPFPGPRVSAPADYARSLNSSAKKDFPCEPASSQLGAEASATNSQHSKWKCTLCNIEFIDKAAMFNHVKSQEHEANIQVVKGAAGGAPLSALPRCQSTSPGSSPKSELVETIRQVVLEELPALLRSELRKIFNAVFMEPSKEIVPSRSASSNSLPEVDADAQYILTQGISTKCSLCDCPITSAANMKIHVEGKKHKANLAKLENLRGNLRISSFCSVTIFDRRSVAVDSQYLCV</sequence>
<organism evidence="3 4">
    <name type="scientific">Echinococcus multilocularis</name>
    <name type="common">Fox tapeworm</name>
    <dbReference type="NCBI Taxonomy" id="6211"/>
    <lineage>
        <taxon>Eukaryota</taxon>
        <taxon>Metazoa</taxon>
        <taxon>Spiralia</taxon>
        <taxon>Lophotrochozoa</taxon>
        <taxon>Platyhelminthes</taxon>
        <taxon>Cestoda</taxon>
        <taxon>Eucestoda</taxon>
        <taxon>Cyclophyllidea</taxon>
        <taxon>Taeniidae</taxon>
        <taxon>Echinococcus</taxon>
    </lineage>
</organism>
<feature type="domain" description="C2H2-type" evidence="2">
    <location>
        <begin position="205"/>
        <end position="227"/>
    </location>
</feature>
<proteinExistence type="predicted"/>
<dbReference type="Pfam" id="PF12874">
    <property type="entry name" value="zf-met"/>
    <property type="match status" value="2"/>
</dbReference>
<dbReference type="GO" id="GO:0008270">
    <property type="term" value="F:zinc ion binding"/>
    <property type="evidence" value="ECO:0007669"/>
    <property type="project" value="InterPro"/>
</dbReference>